<dbReference type="Pfam" id="PF03969">
    <property type="entry name" value="AFG1_ATPase"/>
    <property type="match status" value="1"/>
</dbReference>
<keyword evidence="3" id="KW-0132">Cell division</keyword>
<dbReference type="InterPro" id="IPR027417">
    <property type="entry name" value="P-loop_NTPase"/>
</dbReference>
<evidence type="ECO:0000256" key="1">
    <source>
        <dbReference type="ARBA" id="ARBA00022741"/>
    </source>
</evidence>
<dbReference type="PANTHER" id="PTHR12169">
    <property type="entry name" value="ATPASE N2B"/>
    <property type="match status" value="1"/>
</dbReference>
<dbReference type="Proteomes" id="UP001524501">
    <property type="component" value="Unassembled WGS sequence"/>
</dbReference>
<dbReference type="InterPro" id="IPR005654">
    <property type="entry name" value="ATPase_AFG1-like"/>
</dbReference>
<keyword evidence="2" id="KW-0067">ATP-binding</keyword>
<gene>
    <name evidence="3" type="primary">zapE</name>
    <name evidence="3" type="ORF">NOF53_12690</name>
</gene>
<organism evidence="3 4">
    <name type="scientific">Rhodococcus tibetensis</name>
    <dbReference type="NCBI Taxonomy" id="2965064"/>
    <lineage>
        <taxon>Bacteria</taxon>
        <taxon>Bacillati</taxon>
        <taxon>Actinomycetota</taxon>
        <taxon>Actinomycetes</taxon>
        <taxon>Mycobacteriales</taxon>
        <taxon>Nocardiaceae</taxon>
        <taxon>Rhodococcus</taxon>
    </lineage>
</organism>
<protein>
    <submittedName>
        <fullName evidence="3">Cell division protein ZapE</fullName>
    </submittedName>
</protein>
<dbReference type="RefSeq" id="WP_255968742.1">
    <property type="nucleotide sequence ID" value="NZ_JANFQF010000009.1"/>
</dbReference>
<sequence>MFDTAAEELGFALDDAQLRAAAALATGARNLYLWGPVGRGKSWLMATYFAALPTDRKMRMHFHEFFRDLHLAIRRHGNDLAAALDELLGGLDLVCFDEFHVHDPADGKFIARLLPALLDRKIRVILTSNYPPRSLLPNPMFHDDFVPAIELIEQALTIIAIDGPVDYRTISSHEAGFAAGWWVSPGTAEQQARLGLRPPSPDERRTLAPAGHPVHVRRATNQCLWVDFVDLCENTTAPVDYLALTQQFRTWVVSDVPNLRASGREPAQRFANVVDVLYDRDITSIFLSTTPLDALSDGTELPVDIERITSRLGQLGRLELAAGAVDPKRDSPHPRSRVG</sequence>
<reference evidence="3 4" key="1">
    <citation type="submission" date="2022-07" db="EMBL/GenBank/DDBJ databases">
        <title>Degradation activity of malathion, p-nitrophenol and potential low-temperature adaptation strategy of Rhodococcus sp. FXJ9.536.</title>
        <authorList>
            <person name="Huang J."/>
            <person name="Huang Y."/>
        </authorList>
    </citation>
    <scope>NUCLEOTIDE SEQUENCE [LARGE SCALE GENOMIC DNA]</scope>
    <source>
        <strain evidence="3 4">FXJ9.536</strain>
    </source>
</reference>
<keyword evidence="4" id="KW-1185">Reference proteome</keyword>
<comment type="caution">
    <text evidence="3">The sequence shown here is derived from an EMBL/GenBank/DDBJ whole genome shotgun (WGS) entry which is preliminary data.</text>
</comment>
<dbReference type="PANTHER" id="PTHR12169:SF6">
    <property type="entry name" value="AFG1-LIKE ATPASE"/>
    <property type="match status" value="1"/>
</dbReference>
<proteinExistence type="predicted"/>
<name>A0ABT1QCU3_9NOCA</name>
<dbReference type="NCBIfam" id="NF040713">
    <property type="entry name" value="ZapE"/>
    <property type="match status" value="1"/>
</dbReference>
<dbReference type="Gene3D" id="3.40.50.300">
    <property type="entry name" value="P-loop containing nucleotide triphosphate hydrolases"/>
    <property type="match status" value="1"/>
</dbReference>
<keyword evidence="1" id="KW-0547">Nucleotide-binding</keyword>
<evidence type="ECO:0000313" key="3">
    <source>
        <dbReference type="EMBL" id="MCQ4120017.1"/>
    </source>
</evidence>
<keyword evidence="3" id="KW-0131">Cell cycle</keyword>
<evidence type="ECO:0000313" key="4">
    <source>
        <dbReference type="Proteomes" id="UP001524501"/>
    </source>
</evidence>
<dbReference type="EMBL" id="JANFQF010000009">
    <property type="protein sequence ID" value="MCQ4120017.1"/>
    <property type="molecule type" value="Genomic_DNA"/>
</dbReference>
<dbReference type="GO" id="GO:0051301">
    <property type="term" value="P:cell division"/>
    <property type="evidence" value="ECO:0007669"/>
    <property type="project" value="UniProtKB-KW"/>
</dbReference>
<dbReference type="SUPFAM" id="SSF52540">
    <property type="entry name" value="P-loop containing nucleoside triphosphate hydrolases"/>
    <property type="match status" value="1"/>
</dbReference>
<accession>A0ABT1QCU3</accession>
<evidence type="ECO:0000256" key="2">
    <source>
        <dbReference type="ARBA" id="ARBA00022840"/>
    </source>
</evidence>